<evidence type="ECO:0000256" key="4">
    <source>
        <dbReference type="ARBA" id="ARBA00022777"/>
    </source>
</evidence>
<evidence type="ECO:0000259" key="6">
    <source>
        <dbReference type="PROSITE" id="PS50109"/>
    </source>
</evidence>
<reference evidence="7" key="1">
    <citation type="submission" date="2022-05" db="EMBL/GenBank/DDBJ databases">
        <title>Sphingomonas sp. strain RMG20 Genome sequencing and assembly.</title>
        <authorList>
            <person name="Kim I."/>
        </authorList>
    </citation>
    <scope>NUCLEOTIDE SEQUENCE</scope>
    <source>
        <strain evidence="7">RMG20</strain>
    </source>
</reference>
<feature type="domain" description="Histidine kinase" evidence="6">
    <location>
        <begin position="356"/>
        <end position="552"/>
    </location>
</feature>
<dbReference type="RefSeq" id="WP_250754504.1">
    <property type="nucleotide sequence ID" value="NZ_CP098401.1"/>
</dbReference>
<dbReference type="Pfam" id="PF00512">
    <property type="entry name" value="HisKA"/>
    <property type="match status" value="1"/>
</dbReference>
<keyword evidence="3" id="KW-0808">Transferase</keyword>
<dbReference type="PROSITE" id="PS50109">
    <property type="entry name" value="HIS_KIN"/>
    <property type="match status" value="1"/>
</dbReference>
<evidence type="ECO:0000313" key="8">
    <source>
        <dbReference type="Proteomes" id="UP001055580"/>
    </source>
</evidence>
<organism evidence="7 8">
    <name type="scientific">Sphingomonas donggukensis</name>
    <dbReference type="NCBI Taxonomy" id="2949093"/>
    <lineage>
        <taxon>Bacteria</taxon>
        <taxon>Pseudomonadati</taxon>
        <taxon>Pseudomonadota</taxon>
        <taxon>Alphaproteobacteria</taxon>
        <taxon>Sphingomonadales</taxon>
        <taxon>Sphingomonadaceae</taxon>
        <taxon>Sphingomonas</taxon>
    </lineage>
</organism>
<dbReference type="PANTHER" id="PTHR43711">
    <property type="entry name" value="TWO-COMPONENT HISTIDINE KINASE"/>
    <property type="match status" value="1"/>
</dbReference>
<dbReference type="InterPro" id="IPR005467">
    <property type="entry name" value="His_kinase_dom"/>
</dbReference>
<dbReference type="SMART" id="SM00388">
    <property type="entry name" value="HisKA"/>
    <property type="match status" value="1"/>
</dbReference>
<dbReference type="InterPro" id="IPR003661">
    <property type="entry name" value="HisK_dim/P_dom"/>
</dbReference>
<dbReference type="SUPFAM" id="SSF55874">
    <property type="entry name" value="ATPase domain of HSP90 chaperone/DNA topoisomerase II/histidine kinase"/>
    <property type="match status" value="1"/>
</dbReference>
<dbReference type="InterPro" id="IPR050736">
    <property type="entry name" value="Sensor_HK_Regulatory"/>
</dbReference>
<evidence type="ECO:0000256" key="5">
    <source>
        <dbReference type="ARBA" id="ARBA00023012"/>
    </source>
</evidence>
<dbReference type="Proteomes" id="UP001055580">
    <property type="component" value="Chromosome"/>
</dbReference>
<dbReference type="Gene3D" id="1.10.287.130">
    <property type="match status" value="1"/>
</dbReference>
<proteinExistence type="predicted"/>
<keyword evidence="5" id="KW-0902">Two-component regulatory system</keyword>
<sequence>MRFDDALTTVMSAPLASPASVQAAWRQLVDLAGRGRVSSVEAAVAALADLQAEVPLAVRAASARALIGAQPPLALVRLLARDDMTVAAPVLRTATLAHAEWVTLLPELGPAARAILRHRRDLPEGMAHALDSYGTVDFVIEGAPGTAAIATPISLPEAATPSPAPATIPGDPGAFVSLGRIAMGLPVVAEALRRENDNESPLAAADHPFRIADIVARIEAYQKQEPRAAPPPPAPAPAFGAEGFRFETDAAGIVRWVEGAPRGAIVGVSLAQAARPGAPGVDGIAAGACRRRARFDAARLQVGAGSPAAGLWLISAVPGFDPASGRFTGYRGSARRPRADELPRASQAAAADAVRQIVHELRTPTNAISGFSEMIEHQLLGPVADPYREQAATIRGESRRLLAAIDDIDTAARIEAGSLPTRKDRVALDALVAESVRDLAALAADRGAGITVSGTAAQVVADRDALARLVARLLAAMLGAAAAGEAIAIDIAPATADRVALAVDRPAALDAYPGETILDIAAEDCATSLLGTGFALRLARNLAREIGGALTIGQRRLTLTLPRAVEQGMEQAQHL</sequence>
<dbReference type="PANTHER" id="PTHR43711:SF26">
    <property type="entry name" value="SENSOR HISTIDINE KINASE RCSC"/>
    <property type="match status" value="1"/>
</dbReference>
<evidence type="ECO:0000256" key="3">
    <source>
        <dbReference type="ARBA" id="ARBA00022679"/>
    </source>
</evidence>
<evidence type="ECO:0000313" key="7">
    <source>
        <dbReference type="EMBL" id="URW76799.1"/>
    </source>
</evidence>
<comment type="catalytic activity">
    <reaction evidence="1">
        <text>ATP + protein L-histidine = ADP + protein N-phospho-L-histidine.</text>
        <dbReference type="EC" id="2.7.13.3"/>
    </reaction>
</comment>
<dbReference type="GO" id="GO:0016301">
    <property type="term" value="F:kinase activity"/>
    <property type="evidence" value="ECO:0007669"/>
    <property type="project" value="UniProtKB-KW"/>
</dbReference>
<protein>
    <recommendedName>
        <fullName evidence="2">histidine kinase</fullName>
        <ecNumber evidence="2">2.7.13.3</ecNumber>
    </recommendedName>
</protein>
<evidence type="ECO:0000256" key="1">
    <source>
        <dbReference type="ARBA" id="ARBA00000085"/>
    </source>
</evidence>
<accession>A0ABY4TWL1</accession>
<dbReference type="EMBL" id="CP098401">
    <property type="protein sequence ID" value="URW76799.1"/>
    <property type="molecule type" value="Genomic_DNA"/>
</dbReference>
<dbReference type="SUPFAM" id="SSF47384">
    <property type="entry name" value="Homodimeric domain of signal transducing histidine kinase"/>
    <property type="match status" value="1"/>
</dbReference>
<dbReference type="EC" id="2.7.13.3" evidence="2"/>
<gene>
    <name evidence="7" type="ORF">M9980_06280</name>
</gene>
<name>A0ABY4TWL1_9SPHN</name>
<keyword evidence="4 7" id="KW-0418">Kinase</keyword>
<evidence type="ECO:0000256" key="2">
    <source>
        <dbReference type="ARBA" id="ARBA00012438"/>
    </source>
</evidence>
<keyword evidence="8" id="KW-1185">Reference proteome</keyword>
<dbReference type="InterPro" id="IPR036097">
    <property type="entry name" value="HisK_dim/P_sf"/>
</dbReference>
<dbReference type="InterPro" id="IPR036890">
    <property type="entry name" value="HATPase_C_sf"/>
</dbReference>
<dbReference type="CDD" id="cd00082">
    <property type="entry name" value="HisKA"/>
    <property type="match status" value="1"/>
</dbReference>